<evidence type="ECO:0000313" key="1">
    <source>
        <dbReference type="EMBL" id="QNN40464.1"/>
    </source>
</evidence>
<dbReference type="KEGG" id="proe:H9L23_15065"/>
<dbReference type="Proteomes" id="UP000515806">
    <property type="component" value="Chromosome"/>
</dbReference>
<evidence type="ECO:0000313" key="2">
    <source>
        <dbReference type="Proteomes" id="UP000515806"/>
    </source>
</evidence>
<organism evidence="1 2">
    <name type="scientific">Pedobacter roseus</name>
    <dbReference type="NCBI Taxonomy" id="336820"/>
    <lineage>
        <taxon>Bacteria</taxon>
        <taxon>Pseudomonadati</taxon>
        <taxon>Bacteroidota</taxon>
        <taxon>Sphingobacteriia</taxon>
        <taxon>Sphingobacteriales</taxon>
        <taxon>Sphingobacteriaceae</taxon>
        <taxon>Pedobacter</taxon>
    </lineage>
</organism>
<accession>A0A7G9QAT9</accession>
<dbReference type="RefSeq" id="WP_187591187.1">
    <property type="nucleotide sequence ID" value="NZ_CP060723.1"/>
</dbReference>
<name>A0A7G9QAT9_9SPHI</name>
<reference evidence="1 2" key="1">
    <citation type="submission" date="2020-08" db="EMBL/GenBank/DDBJ databases">
        <title>Genome sequence of Pedobacter roseus KACC 11594T.</title>
        <authorList>
            <person name="Hyun D.-W."/>
            <person name="Bae J.-W."/>
        </authorList>
    </citation>
    <scope>NUCLEOTIDE SEQUENCE [LARGE SCALE GENOMIC DNA]</scope>
    <source>
        <strain evidence="1 2">KACC 11594</strain>
    </source>
</reference>
<keyword evidence="2" id="KW-1185">Reference proteome</keyword>
<proteinExistence type="predicted"/>
<dbReference type="AlphaFoldDB" id="A0A7G9QAT9"/>
<dbReference type="EMBL" id="CP060723">
    <property type="protein sequence ID" value="QNN40464.1"/>
    <property type="molecule type" value="Genomic_DNA"/>
</dbReference>
<sequence length="151" mass="17682">MIYASLSRDYHGSFNKLKNFFDSSKSELTFFDEFVKKLLDTSLLESPLIFNFNTLSPDLNKNHFVIIKQFLTDNNIDNQIQNVSITTSYQHLLKLAIDLRNRYFHFAVGGQRNIRSIDIIENDVFFKIINEELCNWLSIIYFDILAVSANK</sequence>
<protein>
    <submittedName>
        <fullName evidence="1">Uncharacterized protein</fullName>
    </submittedName>
</protein>
<gene>
    <name evidence="1" type="ORF">H9L23_15065</name>
</gene>